<organism evidence="1 2">
    <name type="scientific">Thelephora ganbajun</name>
    <name type="common">Ganba fungus</name>
    <dbReference type="NCBI Taxonomy" id="370292"/>
    <lineage>
        <taxon>Eukaryota</taxon>
        <taxon>Fungi</taxon>
        <taxon>Dikarya</taxon>
        <taxon>Basidiomycota</taxon>
        <taxon>Agaricomycotina</taxon>
        <taxon>Agaricomycetes</taxon>
        <taxon>Thelephorales</taxon>
        <taxon>Thelephoraceae</taxon>
        <taxon>Thelephora</taxon>
    </lineage>
</organism>
<gene>
    <name evidence="1" type="ORF">BDM02DRAFT_283780</name>
</gene>
<name>A0ACB6Z8Y8_THEGA</name>
<accession>A0ACB6Z8Y8</accession>
<keyword evidence="2" id="KW-1185">Reference proteome</keyword>
<dbReference type="EMBL" id="MU118065">
    <property type="protein sequence ID" value="KAF9646194.1"/>
    <property type="molecule type" value="Genomic_DNA"/>
</dbReference>
<evidence type="ECO:0000313" key="1">
    <source>
        <dbReference type="EMBL" id="KAF9646194.1"/>
    </source>
</evidence>
<reference evidence="1" key="1">
    <citation type="submission" date="2019-10" db="EMBL/GenBank/DDBJ databases">
        <authorList>
            <consortium name="DOE Joint Genome Institute"/>
            <person name="Kuo A."/>
            <person name="Miyauchi S."/>
            <person name="Kiss E."/>
            <person name="Drula E."/>
            <person name="Kohler A."/>
            <person name="Sanchez-Garcia M."/>
            <person name="Andreopoulos B."/>
            <person name="Barry K.W."/>
            <person name="Bonito G."/>
            <person name="Buee M."/>
            <person name="Carver A."/>
            <person name="Chen C."/>
            <person name="Cichocki N."/>
            <person name="Clum A."/>
            <person name="Culley D."/>
            <person name="Crous P.W."/>
            <person name="Fauchery L."/>
            <person name="Girlanda M."/>
            <person name="Hayes R."/>
            <person name="Keri Z."/>
            <person name="Labutti K."/>
            <person name="Lipzen A."/>
            <person name="Lombard V."/>
            <person name="Magnuson J."/>
            <person name="Maillard F."/>
            <person name="Morin E."/>
            <person name="Murat C."/>
            <person name="Nolan M."/>
            <person name="Ohm R."/>
            <person name="Pangilinan J."/>
            <person name="Pereira M."/>
            <person name="Perotto S."/>
            <person name="Peter M."/>
            <person name="Riley R."/>
            <person name="Sitrit Y."/>
            <person name="Stielow B."/>
            <person name="Szollosi G."/>
            <person name="Zifcakova L."/>
            <person name="Stursova M."/>
            <person name="Spatafora J.W."/>
            <person name="Tedersoo L."/>
            <person name="Vaario L.-M."/>
            <person name="Yamada A."/>
            <person name="Yan M."/>
            <person name="Wang P."/>
            <person name="Xu J."/>
            <person name="Bruns T."/>
            <person name="Baldrian P."/>
            <person name="Vilgalys R."/>
            <person name="Henrissat B."/>
            <person name="Grigoriev I.V."/>
            <person name="Hibbett D."/>
            <person name="Nagy L.G."/>
            <person name="Martin F.M."/>
        </authorList>
    </citation>
    <scope>NUCLEOTIDE SEQUENCE</scope>
    <source>
        <strain evidence="1">P2</strain>
    </source>
</reference>
<evidence type="ECO:0000313" key="2">
    <source>
        <dbReference type="Proteomes" id="UP000886501"/>
    </source>
</evidence>
<comment type="caution">
    <text evidence="1">The sequence shown here is derived from an EMBL/GenBank/DDBJ whole genome shotgun (WGS) entry which is preliminary data.</text>
</comment>
<protein>
    <submittedName>
        <fullName evidence="1">Uncharacterized protein</fullName>
    </submittedName>
</protein>
<dbReference type="Proteomes" id="UP000886501">
    <property type="component" value="Unassembled WGS sequence"/>
</dbReference>
<sequence>MASEINRLHENKGDQWELVESDWWRTFFNSVSWTYPPSQASASRRPSKRTALLRLSRASQLLKARLSRYPPIWPSDIITPMTDELSRDLIGVRVVEEVLRSYESNSGFDMVERFLRLFHLGWVLDDEHCILDNAPSDEYQEQWEEGLRNLFEESFKRLPEELYLRDFSPDHSEERLKDLSPHWDSCLDNSSTLDDLIRSLEGADLTDSELSADSDPLPITPRVRHHSSSPVSAYSLKPLSATASSFVPTPAKYHSPSSMSPSPSPSPPVLDIINFPTLRQTILPAPKKDDREGKSRTKRPSVPSFLADKADARKSKTRQIVDKMKSAHDSRKPEADFIPVADDSPPEDPFGPVEPVIKGNKKRSRRGRESISTVSTDDMSYSSMDLSIHRQPPVMASPSRSTTNRPPSKNSKRAPSLTMNVPLPAQTPPTPAFSSPAGSVSSFGGPVTPGPFAVQFPPPQTQQPPHPIFMQMQQRSSPFPTPFSYPYGLPGTGMIPPTPFPNTFAGHYPPPQFGGYLNGKSMITGSSGIRHASW</sequence>
<reference evidence="1" key="2">
    <citation type="journal article" date="2020" name="Nat. Commun.">
        <title>Large-scale genome sequencing of mycorrhizal fungi provides insights into the early evolution of symbiotic traits.</title>
        <authorList>
            <person name="Miyauchi S."/>
            <person name="Kiss E."/>
            <person name="Kuo A."/>
            <person name="Drula E."/>
            <person name="Kohler A."/>
            <person name="Sanchez-Garcia M."/>
            <person name="Morin E."/>
            <person name="Andreopoulos B."/>
            <person name="Barry K.W."/>
            <person name="Bonito G."/>
            <person name="Buee M."/>
            <person name="Carver A."/>
            <person name="Chen C."/>
            <person name="Cichocki N."/>
            <person name="Clum A."/>
            <person name="Culley D."/>
            <person name="Crous P.W."/>
            <person name="Fauchery L."/>
            <person name="Girlanda M."/>
            <person name="Hayes R.D."/>
            <person name="Keri Z."/>
            <person name="LaButti K."/>
            <person name="Lipzen A."/>
            <person name="Lombard V."/>
            <person name="Magnuson J."/>
            <person name="Maillard F."/>
            <person name="Murat C."/>
            <person name="Nolan M."/>
            <person name="Ohm R.A."/>
            <person name="Pangilinan J."/>
            <person name="Pereira M.F."/>
            <person name="Perotto S."/>
            <person name="Peter M."/>
            <person name="Pfister S."/>
            <person name="Riley R."/>
            <person name="Sitrit Y."/>
            <person name="Stielow J.B."/>
            <person name="Szollosi G."/>
            <person name="Zifcakova L."/>
            <person name="Stursova M."/>
            <person name="Spatafora J.W."/>
            <person name="Tedersoo L."/>
            <person name="Vaario L.M."/>
            <person name="Yamada A."/>
            <person name="Yan M."/>
            <person name="Wang P."/>
            <person name="Xu J."/>
            <person name="Bruns T."/>
            <person name="Baldrian P."/>
            <person name="Vilgalys R."/>
            <person name="Dunand C."/>
            <person name="Henrissat B."/>
            <person name="Grigoriev I.V."/>
            <person name="Hibbett D."/>
            <person name="Nagy L.G."/>
            <person name="Martin F.M."/>
        </authorList>
    </citation>
    <scope>NUCLEOTIDE SEQUENCE</scope>
    <source>
        <strain evidence="1">P2</strain>
    </source>
</reference>
<proteinExistence type="predicted"/>